<organism evidence="1">
    <name type="scientific">Chromera velia CCMP2878</name>
    <dbReference type="NCBI Taxonomy" id="1169474"/>
    <lineage>
        <taxon>Eukaryota</taxon>
        <taxon>Sar</taxon>
        <taxon>Alveolata</taxon>
        <taxon>Colpodellida</taxon>
        <taxon>Chromeraceae</taxon>
        <taxon>Chromera</taxon>
    </lineage>
</organism>
<evidence type="ECO:0000313" key="1">
    <source>
        <dbReference type="EMBL" id="CEM54723.1"/>
    </source>
</evidence>
<gene>
    <name evidence="1" type="ORF">Cvel_12988</name>
</gene>
<name>A0A0G4IC24_9ALVE</name>
<proteinExistence type="predicted"/>
<dbReference type="VEuPathDB" id="CryptoDB:Cvel_12988"/>
<sequence>MTVILGEAEAVGAEADVESGRAGLLRVSGCWETGGRKGGTGGKRPRELRAVLSFHGRFCLLDGEPDLSLSLPAGLCPSFSFSAVSLLRVDLTRGELGYLGEAAELPEGLLSAVTICTRRFSSPSSLSFC</sequence>
<protein>
    <submittedName>
        <fullName evidence="1">Uncharacterized protein</fullName>
    </submittedName>
</protein>
<reference evidence="1" key="1">
    <citation type="submission" date="2014-11" db="EMBL/GenBank/DDBJ databases">
        <authorList>
            <person name="Otto D Thomas"/>
            <person name="Naeem Raeece"/>
        </authorList>
    </citation>
    <scope>NUCLEOTIDE SEQUENCE</scope>
</reference>
<dbReference type="AlphaFoldDB" id="A0A0G4IC24"/>
<dbReference type="EMBL" id="CDMZ01005811">
    <property type="protein sequence ID" value="CEM54723.1"/>
    <property type="molecule type" value="Genomic_DNA"/>
</dbReference>
<accession>A0A0G4IC24</accession>